<comment type="caution">
    <text evidence="2">The sequence shown here is derived from an EMBL/GenBank/DDBJ whole genome shotgun (WGS) entry which is preliminary data.</text>
</comment>
<evidence type="ECO:0000313" key="2">
    <source>
        <dbReference type="EMBL" id="NLR62969.1"/>
    </source>
</evidence>
<dbReference type="InterPro" id="IPR011989">
    <property type="entry name" value="ARM-like"/>
</dbReference>
<evidence type="ECO:0000313" key="3">
    <source>
        <dbReference type="Proteomes" id="UP000570474"/>
    </source>
</evidence>
<dbReference type="InterPro" id="IPR016024">
    <property type="entry name" value="ARM-type_fold"/>
</dbReference>
<keyword evidence="1" id="KW-1133">Transmembrane helix</keyword>
<dbReference type="EMBL" id="JABAIA010000001">
    <property type="protein sequence ID" value="NLR62969.1"/>
    <property type="molecule type" value="Genomic_DNA"/>
</dbReference>
<keyword evidence="3" id="KW-1185">Reference proteome</keyword>
<dbReference type="Proteomes" id="UP000570474">
    <property type="component" value="Unassembled WGS sequence"/>
</dbReference>
<reference evidence="2 3" key="1">
    <citation type="submission" date="2020-04" db="EMBL/GenBank/DDBJ databases">
        <authorList>
            <person name="Yin C."/>
        </authorList>
    </citation>
    <scope>NUCLEOTIDE SEQUENCE [LARGE SCALE GENOMIC DNA]</scope>
    <source>
        <strain evidence="2 3">Ae27</strain>
    </source>
</reference>
<organism evidence="2 3">
    <name type="scientific">Chitinophaga varians</name>
    <dbReference type="NCBI Taxonomy" id="2202339"/>
    <lineage>
        <taxon>Bacteria</taxon>
        <taxon>Pseudomonadati</taxon>
        <taxon>Bacteroidota</taxon>
        <taxon>Chitinophagia</taxon>
        <taxon>Chitinophagales</taxon>
        <taxon>Chitinophagaceae</taxon>
        <taxon>Chitinophaga</taxon>
    </lineage>
</organism>
<protein>
    <submittedName>
        <fullName evidence="2">HEAT repeat domain-containing protein</fullName>
    </submittedName>
</protein>
<keyword evidence="1" id="KW-0472">Membrane</keyword>
<dbReference type="Gene3D" id="1.25.10.10">
    <property type="entry name" value="Leucine-rich Repeat Variant"/>
    <property type="match status" value="1"/>
</dbReference>
<sequence length="405" mass="46676">MSQIDNPKLSAFVETASSYLETASTSVKTAVRFMETTFLNAPLTIQIAMVFIIIAIVTTMLAYISILRNRYRGYRTDRKLARLCPRIDNLLIDEVLSHPSVQQHIPPDEIQLNIAPFEQLPLHRRWARQALTSRIIHFRRNVRGNIAQLLRNLYMQLDLDNDTIKKLKSRHWEKKVQALTELTSLDMFISDVTILPMTNDRNRELRAAARHAYIKLSKNEPFKFFDIAKEPLLMWDQVELFRTITSTENIAIPNFARWITYSGNKSVISFCLKLVVHYNQHNAVPAILRLLDTKDHYLRADAINCLGKLRASIAEDKLVGLYSHQPIPCQIEILKALGRIGSGEHVEFLKTEFLHATDFDLRKHAAKSLVKNQWVSDQPGDELVSSVTPENLRILRHCMNPLIKY</sequence>
<accession>A0A847R779</accession>
<name>A0A847R779_9BACT</name>
<proteinExistence type="predicted"/>
<dbReference type="AlphaFoldDB" id="A0A847R779"/>
<dbReference type="RefSeq" id="WP_168868999.1">
    <property type="nucleotide sequence ID" value="NZ_JABAIA010000001.1"/>
</dbReference>
<dbReference type="SUPFAM" id="SSF48371">
    <property type="entry name" value="ARM repeat"/>
    <property type="match status" value="1"/>
</dbReference>
<feature type="transmembrane region" description="Helical" evidence="1">
    <location>
        <begin position="43"/>
        <end position="66"/>
    </location>
</feature>
<evidence type="ECO:0000256" key="1">
    <source>
        <dbReference type="SAM" id="Phobius"/>
    </source>
</evidence>
<gene>
    <name evidence="2" type="ORF">HGH92_01500</name>
</gene>
<keyword evidence="1" id="KW-0812">Transmembrane</keyword>